<evidence type="ECO:0000313" key="1">
    <source>
        <dbReference type="EMBL" id="KFB52345.1"/>
    </source>
</evidence>
<dbReference type="EnsemblMetazoa" id="ASIC020559-RA">
    <property type="protein sequence ID" value="ASIC020559-PA"/>
    <property type="gene ID" value="ASIC020559"/>
</dbReference>
<organism evidence="1">
    <name type="scientific">Anopheles sinensis</name>
    <name type="common">Mosquito</name>
    <dbReference type="NCBI Taxonomy" id="74873"/>
    <lineage>
        <taxon>Eukaryota</taxon>
        <taxon>Metazoa</taxon>
        <taxon>Ecdysozoa</taxon>
        <taxon>Arthropoda</taxon>
        <taxon>Hexapoda</taxon>
        <taxon>Insecta</taxon>
        <taxon>Pterygota</taxon>
        <taxon>Neoptera</taxon>
        <taxon>Endopterygota</taxon>
        <taxon>Diptera</taxon>
        <taxon>Nematocera</taxon>
        <taxon>Culicoidea</taxon>
        <taxon>Culicidae</taxon>
        <taxon>Anophelinae</taxon>
        <taxon>Anopheles</taxon>
    </lineage>
</organism>
<keyword evidence="3" id="KW-1185">Reference proteome</keyword>
<evidence type="ECO:0000313" key="2">
    <source>
        <dbReference type="EnsemblMetazoa" id="ASIC020559-PA"/>
    </source>
</evidence>
<gene>
    <name evidence="1" type="ORF">ZHAS_00020559</name>
</gene>
<sequence>MQLGKPSHSTTIDVHPWPVEKMRSIAAVGSAISSSATRISRLAVRIGATADAIAEQDTYGTNQSMADASCKRAALRCLRPTGSSLLISAKCRYEFDRS</sequence>
<accession>A0A084WQ51</accession>
<name>A0A084WQ51_ANOSI</name>
<dbReference type="EMBL" id="ATLV01025243">
    <property type="status" value="NOT_ANNOTATED_CDS"/>
    <property type="molecule type" value="Genomic_DNA"/>
</dbReference>
<reference evidence="1 3" key="1">
    <citation type="journal article" date="2014" name="BMC Genomics">
        <title>Genome sequence of Anopheles sinensis provides insight into genetics basis of mosquito competence for malaria parasites.</title>
        <authorList>
            <person name="Zhou D."/>
            <person name="Zhang D."/>
            <person name="Ding G."/>
            <person name="Shi L."/>
            <person name="Hou Q."/>
            <person name="Ye Y."/>
            <person name="Xu Y."/>
            <person name="Zhou H."/>
            <person name="Xiong C."/>
            <person name="Li S."/>
            <person name="Yu J."/>
            <person name="Hong S."/>
            <person name="Yu X."/>
            <person name="Zou P."/>
            <person name="Chen C."/>
            <person name="Chang X."/>
            <person name="Wang W."/>
            <person name="Lv Y."/>
            <person name="Sun Y."/>
            <person name="Ma L."/>
            <person name="Shen B."/>
            <person name="Zhu C."/>
        </authorList>
    </citation>
    <scope>NUCLEOTIDE SEQUENCE [LARGE SCALE GENOMIC DNA]</scope>
</reference>
<dbReference type="AlphaFoldDB" id="A0A084WQ51"/>
<dbReference type="EMBL" id="KE525377">
    <property type="protein sequence ID" value="KFB52345.1"/>
    <property type="molecule type" value="Genomic_DNA"/>
</dbReference>
<protein>
    <submittedName>
        <fullName evidence="1 2">Uncharacterized protein</fullName>
    </submittedName>
</protein>
<evidence type="ECO:0000313" key="3">
    <source>
        <dbReference type="Proteomes" id="UP000030765"/>
    </source>
</evidence>
<dbReference type="Proteomes" id="UP000030765">
    <property type="component" value="Unassembled WGS sequence"/>
</dbReference>
<reference evidence="2" key="2">
    <citation type="submission" date="2020-05" db="UniProtKB">
        <authorList>
            <consortium name="EnsemblMetazoa"/>
        </authorList>
    </citation>
    <scope>IDENTIFICATION</scope>
</reference>
<dbReference type="VEuPathDB" id="VectorBase:ASIC020559"/>
<proteinExistence type="predicted"/>